<accession>A0A6J7S6M4</accession>
<gene>
    <name evidence="1" type="ORF">UFOPK4150_01682</name>
</gene>
<protein>
    <submittedName>
        <fullName evidence="1">Unannotated protein</fullName>
    </submittedName>
</protein>
<sequence>MAEPSNSAWILANLTAEDVSEVWLENSYHVATMDNDAPLIFEQSVEFVHRLAPRAAQA</sequence>
<proteinExistence type="predicted"/>
<evidence type="ECO:0000313" key="1">
    <source>
        <dbReference type="EMBL" id="CAB5036696.1"/>
    </source>
</evidence>
<name>A0A6J7S6M4_9ZZZZ</name>
<organism evidence="1">
    <name type="scientific">freshwater metagenome</name>
    <dbReference type="NCBI Taxonomy" id="449393"/>
    <lineage>
        <taxon>unclassified sequences</taxon>
        <taxon>metagenomes</taxon>
        <taxon>ecological metagenomes</taxon>
    </lineage>
</organism>
<reference evidence="1" key="1">
    <citation type="submission" date="2020-05" db="EMBL/GenBank/DDBJ databases">
        <authorList>
            <person name="Chiriac C."/>
            <person name="Salcher M."/>
            <person name="Ghai R."/>
            <person name="Kavagutti S V."/>
        </authorList>
    </citation>
    <scope>NUCLEOTIDE SEQUENCE</scope>
</reference>
<dbReference type="AlphaFoldDB" id="A0A6J7S6M4"/>
<dbReference type="EMBL" id="CAFBPU010000038">
    <property type="protein sequence ID" value="CAB5036696.1"/>
    <property type="molecule type" value="Genomic_DNA"/>
</dbReference>